<dbReference type="InterPro" id="IPR016102">
    <property type="entry name" value="Succinyl-CoA_synth-like"/>
</dbReference>
<accession>X0VNP2</accession>
<evidence type="ECO:0000313" key="5">
    <source>
        <dbReference type="EMBL" id="GAG02181.1"/>
    </source>
</evidence>
<keyword evidence="3" id="KW-0067">ATP-binding</keyword>
<name>X0VNP2_9ZZZZ</name>
<reference evidence="5" key="1">
    <citation type="journal article" date="2014" name="Front. Microbiol.">
        <title>High frequency of phylogenetically diverse reductive dehalogenase-homologous genes in deep subseafloor sedimentary metagenomes.</title>
        <authorList>
            <person name="Kawai M."/>
            <person name="Futagami T."/>
            <person name="Toyoda A."/>
            <person name="Takaki Y."/>
            <person name="Nishi S."/>
            <person name="Hori S."/>
            <person name="Arai W."/>
            <person name="Tsubouchi T."/>
            <person name="Morono Y."/>
            <person name="Uchiyama I."/>
            <person name="Ito T."/>
            <person name="Fujiyama A."/>
            <person name="Inagaki F."/>
            <person name="Takami H."/>
        </authorList>
    </citation>
    <scope>NUCLEOTIDE SEQUENCE</scope>
    <source>
        <strain evidence="5">Expedition CK06-06</strain>
    </source>
</reference>
<evidence type="ECO:0000259" key="4">
    <source>
        <dbReference type="Pfam" id="PF13607"/>
    </source>
</evidence>
<dbReference type="GO" id="GO:0005524">
    <property type="term" value="F:ATP binding"/>
    <property type="evidence" value="ECO:0007669"/>
    <property type="project" value="UniProtKB-KW"/>
</dbReference>
<dbReference type="Pfam" id="PF13607">
    <property type="entry name" value="Succ_CoA_lig"/>
    <property type="match status" value="1"/>
</dbReference>
<keyword evidence="1" id="KW-0436">Ligase</keyword>
<feature type="domain" description="Succinyl-CoA synthetase-like flavodoxin" evidence="4">
    <location>
        <begin position="65"/>
        <end position="201"/>
    </location>
</feature>
<dbReference type="InterPro" id="IPR051538">
    <property type="entry name" value="Acyl-CoA_Synth/Transferase"/>
</dbReference>
<evidence type="ECO:0000256" key="3">
    <source>
        <dbReference type="ARBA" id="ARBA00022840"/>
    </source>
</evidence>
<comment type="caution">
    <text evidence="5">The sequence shown here is derived from an EMBL/GenBank/DDBJ whole genome shotgun (WGS) entry which is preliminary data.</text>
</comment>
<dbReference type="PANTHER" id="PTHR43334">
    <property type="entry name" value="ACETATE--COA LIGASE [ADP-FORMING]"/>
    <property type="match status" value="1"/>
</dbReference>
<dbReference type="InterPro" id="IPR032875">
    <property type="entry name" value="Succ_CoA_lig_flav_dom"/>
</dbReference>
<sequence length="272" mass="29462">SPLIPSTIIYANAHGKVDGISLKKALARVAKESGMAACGPNGLGIISYHQKLVMTGAEIAHKRPAGNITFISHSGSIWDSVHQNGRGINFNYVISSGNEMVTNVADYMLFALSEPSTKIIGLFLETVRDPDSFCEALKIASERDIPVVALKVGRSKRGAQLAQAHTGALVGEDATYDALFKYYGVQRVRSMDEMMDTLELFESGMRPHNSKLGAILDSGGERSMLVDLAEDSEVEFAELAPESIAKLDEILEPGIKAENPLDAFGTNYLWEE</sequence>
<proteinExistence type="predicted"/>
<gene>
    <name evidence="5" type="ORF">S01H1_34252</name>
</gene>
<feature type="non-terminal residue" evidence="5">
    <location>
        <position position="1"/>
    </location>
</feature>
<dbReference type="EMBL" id="BARS01021315">
    <property type="protein sequence ID" value="GAG02181.1"/>
    <property type="molecule type" value="Genomic_DNA"/>
</dbReference>
<dbReference type="Gene3D" id="3.40.50.261">
    <property type="entry name" value="Succinyl-CoA synthetase domains"/>
    <property type="match status" value="2"/>
</dbReference>
<keyword evidence="2" id="KW-0547">Nucleotide-binding</keyword>
<evidence type="ECO:0000256" key="2">
    <source>
        <dbReference type="ARBA" id="ARBA00022741"/>
    </source>
</evidence>
<dbReference type="GO" id="GO:0016874">
    <property type="term" value="F:ligase activity"/>
    <property type="evidence" value="ECO:0007669"/>
    <property type="project" value="UniProtKB-KW"/>
</dbReference>
<organism evidence="5">
    <name type="scientific">marine sediment metagenome</name>
    <dbReference type="NCBI Taxonomy" id="412755"/>
    <lineage>
        <taxon>unclassified sequences</taxon>
        <taxon>metagenomes</taxon>
        <taxon>ecological metagenomes</taxon>
    </lineage>
</organism>
<feature type="non-terminal residue" evidence="5">
    <location>
        <position position="272"/>
    </location>
</feature>
<dbReference type="SUPFAM" id="SSF52210">
    <property type="entry name" value="Succinyl-CoA synthetase domains"/>
    <property type="match status" value="2"/>
</dbReference>
<dbReference type="AlphaFoldDB" id="X0VNP2"/>
<protein>
    <recommendedName>
        <fullName evidence="4">Succinyl-CoA synthetase-like flavodoxin domain-containing protein</fullName>
    </recommendedName>
</protein>
<dbReference type="PANTHER" id="PTHR43334:SF1">
    <property type="entry name" value="3-HYDROXYPROPIONATE--COA LIGASE [ADP-FORMING]"/>
    <property type="match status" value="1"/>
</dbReference>
<evidence type="ECO:0000256" key="1">
    <source>
        <dbReference type="ARBA" id="ARBA00022598"/>
    </source>
</evidence>